<feature type="transmembrane region" description="Helical" evidence="1">
    <location>
        <begin position="253"/>
        <end position="277"/>
    </location>
</feature>
<evidence type="ECO:0000259" key="2">
    <source>
        <dbReference type="Pfam" id="PF13086"/>
    </source>
</evidence>
<protein>
    <recommendedName>
        <fullName evidence="2">DNA2/NAM7 helicase helicase domain-containing protein</fullName>
    </recommendedName>
</protein>
<reference evidence="3" key="2">
    <citation type="submission" date="2023-01" db="EMBL/GenBank/DDBJ databases">
        <authorList>
            <person name="Petersen C."/>
        </authorList>
    </citation>
    <scope>NUCLEOTIDE SEQUENCE</scope>
    <source>
        <strain evidence="3">IBT 17514</strain>
    </source>
</reference>
<dbReference type="PANTHER" id="PTHR10887:SF495">
    <property type="entry name" value="HELICASE SENATAXIN ISOFORM X1-RELATED"/>
    <property type="match status" value="1"/>
</dbReference>
<evidence type="ECO:0000256" key="1">
    <source>
        <dbReference type="SAM" id="Phobius"/>
    </source>
</evidence>
<dbReference type="GO" id="GO:0004386">
    <property type="term" value="F:helicase activity"/>
    <property type="evidence" value="ECO:0007669"/>
    <property type="project" value="InterPro"/>
</dbReference>
<accession>A0AAD6HL64</accession>
<organism evidence="3 4">
    <name type="scientific">Penicillium malachiteum</name>
    <dbReference type="NCBI Taxonomy" id="1324776"/>
    <lineage>
        <taxon>Eukaryota</taxon>
        <taxon>Fungi</taxon>
        <taxon>Dikarya</taxon>
        <taxon>Ascomycota</taxon>
        <taxon>Pezizomycotina</taxon>
        <taxon>Eurotiomycetes</taxon>
        <taxon>Eurotiomycetidae</taxon>
        <taxon>Eurotiales</taxon>
        <taxon>Aspergillaceae</taxon>
        <taxon>Penicillium</taxon>
    </lineage>
</organism>
<keyword evidence="1" id="KW-0812">Transmembrane</keyword>
<dbReference type="Proteomes" id="UP001215712">
    <property type="component" value="Unassembled WGS sequence"/>
</dbReference>
<keyword evidence="1" id="KW-0472">Membrane</keyword>
<dbReference type="Pfam" id="PF13086">
    <property type="entry name" value="AAA_11"/>
    <property type="match status" value="1"/>
</dbReference>
<dbReference type="EMBL" id="JAQJAN010000007">
    <property type="protein sequence ID" value="KAJ5726812.1"/>
    <property type="molecule type" value="Genomic_DNA"/>
</dbReference>
<dbReference type="InterPro" id="IPR045055">
    <property type="entry name" value="DNA2/NAM7-like"/>
</dbReference>
<dbReference type="InterPro" id="IPR027417">
    <property type="entry name" value="P-loop_NTPase"/>
</dbReference>
<keyword evidence="4" id="KW-1185">Reference proteome</keyword>
<dbReference type="PANTHER" id="PTHR10887">
    <property type="entry name" value="DNA2/NAM7 HELICASE FAMILY"/>
    <property type="match status" value="1"/>
</dbReference>
<feature type="domain" description="DNA2/NAM7 helicase helicase" evidence="2">
    <location>
        <begin position="219"/>
        <end position="346"/>
    </location>
</feature>
<keyword evidence="1" id="KW-1133">Transmembrane helix</keyword>
<proteinExistence type="predicted"/>
<evidence type="ECO:0000313" key="3">
    <source>
        <dbReference type="EMBL" id="KAJ5726812.1"/>
    </source>
</evidence>
<gene>
    <name evidence="3" type="ORF">N7493_005839</name>
</gene>
<dbReference type="Gene3D" id="3.40.50.300">
    <property type="entry name" value="P-loop containing nucleotide triphosphate hydrolases"/>
    <property type="match status" value="1"/>
</dbReference>
<comment type="caution">
    <text evidence="3">The sequence shown here is derived from an EMBL/GenBank/DDBJ whole genome shotgun (WGS) entry which is preliminary data.</text>
</comment>
<name>A0AAD6HL64_9EURO</name>
<evidence type="ECO:0000313" key="4">
    <source>
        <dbReference type="Proteomes" id="UP001215712"/>
    </source>
</evidence>
<dbReference type="AlphaFoldDB" id="A0AAD6HL64"/>
<dbReference type="InterPro" id="IPR041677">
    <property type="entry name" value="DNA2/NAM7_AAA_11"/>
</dbReference>
<reference evidence="3" key="1">
    <citation type="journal article" date="2023" name="IMA Fungus">
        <title>Comparative genomic study of the Penicillium genus elucidates a diverse pangenome and 15 lateral gene transfer events.</title>
        <authorList>
            <person name="Petersen C."/>
            <person name="Sorensen T."/>
            <person name="Nielsen M.R."/>
            <person name="Sondergaard T.E."/>
            <person name="Sorensen J.L."/>
            <person name="Fitzpatrick D.A."/>
            <person name="Frisvad J.C."/>
            <person name="Nielsen K.L."/>
        </authorList>
    </citation>
    <scope>NUCLEOTIDE SEQUENCE</scope>
    <source>
        <strain evidence="3">IBT 17514</strain>
    </source>
</reference>
<sequence>MPWLFGTKGSYSALKAPDPFFLDDRDRRERLVEAAIIEQYALCTMYKTVFHDGQKHQVTLELVIPREKTWKLHIWMNADKKPAPPEGSRSNYKIDGLLEDGHGLCIDSSLADFAILTRAPLSAAHNGDTVHIEVTLNINLKSTNAKIQALTNAGQAIGFGDSTAMRGNGFSLKRTILAHGSELDSRSPHYFKLNAMECSKIPADQKRERVNYILDKFPLDESQRVAVEMALFQAVCGIHLIKGPLGNGKTYTILVMILILASLGLNVLICAGSNAVVDNILHRYHSAVSEDTRLRAWCGMYCRFRSPAYQMAALRRASVEERLNHWQCQGPTSPIEQDLQDCQVESLVVKRAMELYSEDPQNTAQEEARNLINMLDSDRQRTLAREEKKPWPVPMRRF</sequence>
<dbReference type="SUPFAM" id="SSF52540">
    <property type="entry name" value="P-loop containing nucleoside triphosphate hydrolases"/>
    <property type="match status" value="1"/>
</dbReference>